<accession>A0A1F6B3H1</accession>
<dbReference type="GO" id="GO:0022625">
    <property type="term" value="C:cytosolic large ribosomal subunit"/>
    <property type="evidence" value="ECO:0007669"/>
    <property type="project" value="TreeGrafter"/>
</dbReference>
<dbReference type="GO" id="GO:0006412">
    <property type="term" value="P:translation"/>
    <property type="evidence" value="ECO:0007669"/>
    <property type="project" value="UniProtKB-UniRule"/>
</dbReference>
<organism evidence="8 9">
    <name type="scientific">Candidatus Gottesmanbacteria bacterium RIFCSPLOWO2_01_FULL_46_9</name>
    <dbReference type="NCBI Taxonomy" id="1798394"/>
    <lineage>
        <taxon>Bacteria</taxon>
        <taxon>Candidatus Gottesmaniibacteriota</taxon>
    </lineage>
</organism>
<sequence>MKTKNEKRLRRKLRIRAKVSGTKDRPRMAVFRSNTSLYVQMIDDGTGRTLMAASIKGASMVNAKKLGTDIVVLAKKHHIKAVVFDRGGYRYHGVVKVLADAVREGGLLV</sequence>
<name>A0A1F6B3H1_9BACT</name>
<dbReference type="InterPro" id="IPR057268">
    <property type="entry name" value="Ribosomal_L18"/>
</dbReference>
<dbReference type="Gene3D" id="3.30.420.100">
    <property type="match status" value="1"/>
</dbReference>
<evidence type="ECO:0000256" key="6">
    <source>
        <dbReference type="ARBA" id="ARBA00035197"/>
    </source>
</evidence>
<evidence type="ECO:0000256" key="4">
    <source>
        <dbReference type="ARBA" id="ARBA00022980"/>
    </source>
</evidence>
<dbReference type="SUPFAM" id="SSF53137">
    <property type="entry name" value="Translational machinery components"/>
    <property type="match status" value="1"/>
</dbReference>
<dbReference type="CDD" id="cd00432">
    <property type="entry name" value="Ribosomal_L18_L5e"/>
    <property type="match status" value="1"/>
</dbReference>
<reference evidence="8 9" key="1">
    <citation type="journal article" date="2016" name="Nat. Commun.">
        <title>Thousands of microbial genomes shed light on interconnected biogeochemical processes in an aquifer system.</title>
        <authorList>
            <person name="Anantharaman K."/>
            <person name="Brown C.T."/>
            <person name="Hug L.A."/>
            <person name="Sharon I."/>
            <person name="Castelle C.J."/>
            <person name="Probst A.J."/>
            <person name="Thomas B.C."/>
            <person name="Singh A."/>
            <person name="Wilkins M.J."/>
            <person name="Karaoz U."/>
            <person name="Brodie E.L."/>
            <person name="Williams K.H."/>
            <person name="Hubbard S.S."/>
            <person name="Banfield J.F."/>
        </authorList>
    </citation>
    <scope>NUCLEOTIDE SEQUENCE [LARGE SCALE GENOMIC DNA]</scope>
</reference>
<comment type="function">
    <text evidence="7">This is one of the proteins that bind and probably mediate the attachment of the 5S RNA into the large ribosomal subunit, where it forms part of the central protuberance.</text>
</comment>
<keyword evidence="4 7" id="KW-0689">Ribosomal protein</keyword>
<dbReference type="GO" id="GO:0008097">
    <property type="term" value="F:5S rRNA binding"/>
    <property type="evidence" value="ECO:0007669"/>
    <property type="project" value="TreeGrafter"/>
</dbReference>
<evidence type="ECO:0000313" key="8">
    <source>
        <dbReference type="EMBL" id="OGG31465.1"/>
    </source>
</evidence>
<proteinExistence type="inferred from homology"/>
<dbReference type="Pfam" id="PF00861">
    <property type="entry name" value="Ribosomal_L18p"/>
    <property type="match status" value="1"/>
</dbReference>
<dbReference type="Proteomes" id="UP000176450">
    <property type="component" value="Unassembled WGS sequence"/>
</dbReference>
<keyword evidence="5 7" id="KW-0687">Ribonucleoprotein</keyword>
<dbReference type="HAMAP" id="MF_01337_B">
    <property type="entry name" value="Ribosomal_uL18_B"/>
    <property type="match status" value="1"/>
</dbReference>
<dbReference type="InterPro" id="IPR005484">
    <property type="entry name" value="Ribosomal_uL18_bac/plant/anim"/>
</dbReference>
<comment type="subunit">
    <text evidence="7">Part of the 50S ribosomal subunit; part of the 5S rRNA/L5/L18/L25 subcomplex. Contacts the 5S and 23S rRNAs.</text>
</comment>
<comment type="caution">
    <text evidence="8">The sequence shown here is derived from an EMBL/GenBank/DDBJ whole genome shotgun (WGS) entry which is preliminary data.</text>
</comment>
<dbReference type="NCBIfam" id="TIGR00060">
    <property type="entry name" value="L18_bact"/>
    <property type="match status" value="1"/>
</dbReference>
<evidence type="ECO:0000256" key="2">
    <source>
        <dbReference type="ARBA" id="ARBA00022730"/>
    </source>
</evidence>
<evidence type="ECO:0000256" key="3">
    <source>
        <dbReference type="ARBA" id="ARBA00022884"/>
    </source>
</evidence>
<dbReference type="EMBL" id="MFJX01000011">
    <property type="protein sequence ID" value="OGG31465.1"/>
    <property type="molecule type" value="Genomic_DNA"/>
</dbReference>
<keyword evidence="2 7" id="KW-0699">rRNA-binding</keyword>
<evidence type="ECO:0000256" key="7">
    <source>
        <dbReference type="HAMAP-Rule" id="MF_01337"/>
    </source>
</evidence>
<comment type="similarity">
    <text evidence="1 7">Belongs to the universal ribosomal protein uL18 family.</text>
</comment>
<gene>
    <name evidence="7" type="primary">rplR</name>
    <name evidence="8" type="ORF">A3A63_03535</name>
</gene>
<evidence type="ECO:0000256" key="5">
    <source>
        <dbReference type="ARBA" id="ARBA00023274"/>
    </source>
</evidence>
<dbReference type="InterPro" id="IPR004389">
    <property type="entry name" value="Ribosomal_uL18_bac-type"/>
</dbReference>
<dbReference type="GO" id="GO:0003735">
    <property type="term" value="F:structural constituent of ribosome"/>
    <property type="evidence" value="ECO:0007669"/>
    <property type="project" value="InterPro"/>
</dbReference>
<evidence type="ECO:0000313" key="9">
    <source>
        <dbReference type="Proteomes" id="UP000176450"/>
    </source>
</evidence>
<dbReference type="AlphaFoldDB" id="A0A1F6B3H1"/>
<dbReference type="PANTHER" id="PTHR12899">
    <property type="entry name" value="39S RIBOSOMAL PROTEIN L18, MITOCHONDRIAL"/>
    <property type="match status" value="1"/>
</dbReference>
<keyword evidence="3 7" id="KW-0694">RNA-binding</keyword>
<evidence type="ECO:0000256" key="1">
    <source>
        <dbReference type="ARBA" id="ARBA00007116"/>
    </source>
</evidence>
<protein>
    <recommendedName>
        <fullName evidence="6 7">Large ribosomal subunit protein uL18</fullName>
    </recommendedName>
</protein>
<dbReference type="PANTHER" id="PTHR12899:SF3">
    <property type="entry name" value="LARGE RIBOSOMAL SUBUNIT PROTEIN UL18M"/>
    <property type="match status" value="1"/>
</dbReference>